<keyword evidence="13" id="KW-1185">Reference proteome</keyword>
<sequence>MEVAKGTIFRRLISYTKRYRLLYVGLLISMLVGIGLELSVAQYLSRMTNVAASGDQSQWSILIVAGATILVLTVLFQYGDAFLKGIVSSRIRRDLRDDTMDVVLRLTQSEFDRSHSGELTARLTNDNAAIGDLFGNTLLQLIRNPLLAIAAFIFLLQIYWPLAIICFLIGPTTLLIGILFGKPIMNNSIQQQQRQERQLTFLQDILNTSLLFKAFGLESKLLHKFRSLSSEVTETERKGAHLQAAIAGTGSGIGLTSFIVAFVFGAYFVTQGKMGVGGLLAFIQLLNHLTWPFTNLAGTWGAAQQSFGAANRIFELIDREVEQRTFVHVDPSSERKAVFEKLEVENVQFDYSHSFDEDALQSSVLNPAVNNISFTIIKGQRVGVVGPSGSGKTSLFKLLLGLYRVQSGVIKLNGASQETMELSLLRSYYSLVPQESRLYTGTIRDNLLYGKADASEEEMLDALQAANALDFVMRLPDGLDSELAEHGGSLSGGQRQRIAIARAMLRDAPILLLDEATSALDSESERDIVQALNRLSEGKTTITIAHRLYMVRDADVIIVMDQGQIQAIGKHEELLVECDLYRRMFDAQMYAQDHQPAITAIV</sequence>
<reference evidence="12 13" key="1">
    <citation type="submission" date="2018-05" db="EMBL/GenBank/DDBJ databases">
        <title>Genomic Encyclopedia of Type Strains, Phase III (KMG-III): the genomes of soil and plant-associated and newly described type strains.</title>
        <authorList>
            <person name="Whitman W."/>
        </authorList>
    </citation>
    <scope>NUCLEOTIDE SEQUENCE [LARGE SCALE GENOMIC DNA]</scope>
    <source>
        <strain evidence="12 13">CECT 5696</strain>
    </source>
</reference>
<dbReference type="InterPro" id="IPR003593">
    <property type="entry name" value="AAA+_ATPase"/>
</dbReference>
<evidence type="ECO:0000256" key="4">
    <source>
        <dbReference type="ARBA" id="ARBA00022692"/>
    </source>
</evidence>
<accession>A0A2V2YW65</accession>
<dbReference type="FunFam" id="3.40.50.300:FF:000221">
    <property type="entry name" value="Multidrug ABC transporter ATP-binding protein"/>
    <property type="match status" value="1"/>
</dbReference>
<dbReference type="OrthoDB" id="9770415at2"/>
<dbReference type="CDD" id="cd07346">
    <property type="entry name" value="ABC_6TM_exporters"/>
    <property type="match status" value="1"/>
</dbReference>
<dbReference type="GO" id="GO:0016887">
    <property type="term" value="F:ATP hydrolysis activity"/>
    <property type="evidence" value="ECO:0007669"/>
    <property type="project" value="InterPro"/>
</dbReference>
<dbReference type="InterPro" id="IPR039421">
    <property type="entry name" value="Type_1_exporter"/>
</dbReference>
<feature type="transmembrane region" description="Helical" evidence="9">
    <location>
        <begin position="21"/>
        <end position="41"/>
    </location>
</feature>
<protein>
    <submittedName>
        <fullName evidence="12">ATP-binding cassette subfamily B protein</fullName>
    </submittedName>
</protein>
<comment type="subcellular location">
    <subcellularLocation>
        <location evidence="1">Cell membrane</location>
        <topology evidence="1">Multi-pass membrane protein</topology>
    </subcellularLocation>
</comment>
<evidence type="ECO:0000259" key="11">
    <source>
        <dbReference type="PROSITE" id="PS50929"/>
    </source>
</evidence>
<dbReference type="PANTHER" id="PTHR43394:SF1">
    <property type="entry name" value="ATP-BINDING CASSETTE SUB-FAMILY B MEMBER 10, MITOCHONDRIAL"/>
    <property type="match status" value="1"/>
</dbReference>
<dbReference type="PROSITE" id="PS50929">
    <property type="entry name" value="ABC_TM1F"/>
    <property type="match status" value="1"/>
</dbReference>
<evidence type="ECO:0000256" key="1">
    <source>
        <dbReference type="ARBA" id="ARBA00004651"/>
    </source>
</evidence>
<dbReference type="Gene3D" id="3.40.50.300">
    <property type="entry name" value="P-loop containing nucleotide triphosphate hydrolases"/>
    <property type="match status" value="1"/>
</dbReference>
<keyword evidence="2" id="KW-0813">Transport</keyword>
<gene>
    <name evidence="12" type="ORF">DFQ01_104161</name>
</gene>
<keyword evidence="8 9" id="KW-0472">Membrane</keyword>
<dbReference type="PANTHER" id="PTHR43394">
    <property type="entry name" value="ATP-DEPENDENT PERMEASE MDL1, MITOCHONDRIAL"/>
    <property type="match status" value="1"/>
</dbReference>
<comment type="caution">
    <text evidence="12">The sequence shown here is derived from an EMBL/GenBank/DDBJ whole genome shotgun (WGS) entry which is preliminary data.</text>
</comment>
<dbReference type="InterPro" id="IPR036640">
    <property type="entry name" value="ABC1_TM_sf"/>
</dbReference>
<keyword evidence="7 9" id="KW-1133">Transmembrane helix</keyword>
<keyword evidence="3" id="KW-1003">Cell membrane</keyword>
<evidence type="ECO:0000256" key="9">
    <source>
        <dbReference type="SAM" id="Phobius"/>
    </source>
</evidence>
<dbReference type="InterPro" id="IPR027417">
    <property type="entry name" value="P-loop_NTPase"/>
</dbReference>
<dbReference type="SMART" id="SM00382">
    <property type="entry name" value="AAA"/>
    <property type="match status" value="1"/>
</dbReference>
<dbReference type="Gene3D" id="1.20.1560.10">
    <property type="entry name" value="ABC transporter type 1, transmembrane domain"/>
    <property type="match status" value="1"/>
</dbReference>
<dbReference type="InterPro" id="IPR003439">
    <property type="entry name" value="ABC_transporter-like_ATP-bd"/>
</dbReference>
<name>A0A2V2YW65_9BACL</name>
<evidence type="ECO:0000256" key="2">
    <source>
        <dbReference type="ARBA" id="ARBA00022448"/>
    </source>
</evidence>
<evidence type="ECO:0000313" key="13">
    <source>
        <dbReference type="Proteomes" id="UP000246635"/>
    </source>
</evidence>
<dbReference type="GO" id="GO:0005886">
    <property type="term" value="C:plasma membrane"/>
    <property type="evidence" value="ECO:0007669"/>
    <property type="project" value="UniProtKB-SubCell"/>
</dbReference>
<feature type="domain" description="ABC transmembrane type-1" evidence="11">
    <location>
        <begin position="24"/>
        <end position="305"/>
    </location>
</feature>
<proteinExistence type="predicted"/>
<feature type="transmembrane region" description="Helical" evidence="9">
    <location>
        <begin position="146"/>
        <end position="170"/>
    </location>
</feature>
<dbReference type="AlphaFoldDB" id="A0A2V2YW65"/>
<keyword evidence="4 9" id="KW-0812">Transmembrane</keyword>
<feature type="transmembrane region" description="Helical" evidence="9">
    <location>
        <begin position="244"/>
        <end position="269"/>
    </location>
</feature>
<keyword evidence="5" id="KW-0547">Nucleotide-binding</keyword>
<evidence type="ECO:0000256" key="3">
    <source>
        <dbReference type="ARBA" id="ARBA00022475"/>
    </source>
</evidence>
<evidence type="ECO:0000259" key="10">
    <source>
        <dbReference type="PROSITE" id="PS50893"/>
    </source>
</evidence>
<dbReference type="RefSeq" id="WP_110043438.1">
    <property type="nucleotide sequence ID" value="NZ_CP054612.1"/>
</dbReference>
<evidence type="ECO:0000256" key="7">
    <source>
        <dbReference type="ARBA" id="ARBA00022989"/>
    </source>
</evidence>
<dbReference type="SUPFAM" id="SSF90123">
    <property type="entry name" value="ABC transporter transmembrane region"/>
    <property type="match status" value="1"/>
</dbReference>
<dbReference type="PROSITE" id="PS00211">
    <property type="entry name" value="ABC_TRANSPORTER_1"/>
    <property type="match status" value="1"/>
</dbReference>
<dbReference type="EMBL" id="QGTQ01000004">
    <property type="protein sequence ID" value="PWW05601.1"/>
    <property type="molecule type" value="Genomic_DNA"/>
</dbReference>
<evidence type="ECO:0000256" key="6">
    <source>
        <dbReference type="ARBA" id="ARBA00022840"/>
    </source>
</evidence>
<dbReference type="Proteomes" id="UP000246635">
    <property type="component" value="Unassembled WGS sequence"/>
</dbReference>
<dbReference type="GO" id="GO:0005524">
    <property type="term" value="F:ATP binding"/>
    <property type="evidence" value="ECO:0007669"/>
    <property type="project" value="UniProtKB-KW"/>
</dbReference>
<dbReference type="Pfam" id="PF00664">
    <property type="entry name" value="ABC_membrane"/>
    <property type="match status" value="1"/>
</dbReference>
<dbReference type="SUPFAM" id="SSF52540">
    <property type="entry name" value="P-loop containing nucleoside triphosphate hydrolases"/>
    <property type="match status" value="1"/>
</dbReference>
<dbReference type="PROSITE" id="PS50893">
    <property type="entry name" value="ABC_TRANSPORTER_2"/>
    <property type="match status" value="1"/>
</dbReference>
<evidence type="ECO:0000256" key="5">
    <source>
        <dbReference type="ARBA" id="ARBA00022741"/>
    </source>
</evidence>
<feature type="transmembrane region" description="Helical" evidence="9">
    <location>
        <begin position="61"/>
        <end position="83"/>
    </location>
</feature>
<dbReference type="InterPro" id="IPR011527">
    <property type="entry name" value="ABC1_TM_dom"/>
</dbReference>
<feature type="domain" description="ABC transporter" evidence="10">
    <location>
        <begin position="342"/>
        <end position="587"/>
    </location>
</feature>
<evidence type="ECO:0000313" key="12">
    <source>
        <dbReference type="EMBL" id="PWW05601.1"/>
    </source>
</evidence>
<evidence type="ECO:0000256" key="8">
    <source>
        <dbReference type="ARBA" id="ARBA00023136"/>
    </source>
</evidence>
<dbReference type="GO" id="GO:0015421">
    <property type="term" value="F:ABC-type oligopeptide transporter activity"/>
    <property type="evidence" value="ECO:0007669"/>
    <property type="project" value="TreeGrafter"/>
</dbReference>
<organism evidence="12 13">
    <name type="scientific">Paenibacillus cellulosilyticus</name>
    <dbReference type="NCBI Taxonomy" id="375489"/>
    <lineage>
        <taxon>Bacteria</taxon>
        <taxon>Bacillati</taxon>
        <taxon>Bacillota</taxon>
        <taxon>Bacilli</taxon>
        <taxon>Bacillales</taxon>
        <taxon>Paenibacillaceae</taxon>
        <taxon>Paenibacillus</taxon>
    </lineage>
</organism>
<keyword evidence="6 12" id="KW-0067">ATP-binding</keyword>
<dbReference type="Pfam" id="PF00005">
    <property type="entry name" value="ABC_tran"/>
    <property type="match status" value="1"/>
</dbReference>
<dbReference type="InterPro" id="IPR017871">
    <property type="entry name" value="ABC_transporter-like_CS"/>
</dbReference>